<evidence type="ECO:0000256" key="1">
    <source>
        <dbReference type="SAM" id="MobiDB-lite"/>
    </source>
</evidence>
<evidence type="ECO:0000313" key="2">
    <source>
        <dbReference type="EMBL" id="NFV27709.1"/>
    </source>
</evidence>
<dbReference type="EMBL" id="SXFB01000019">
    <property type="protein sequence ID" value="NFV27709.1"/>
    <property type="molecule type" value="Genomic_DNA"/>
</dbReference>
<protein>
    <submittedName>
        <fullName evidence="2">Uncharacterized protein</fullName>
    </submittedName>
</protein>
<proteinExistence type="predicted"/>
<dbReference type="RefSeq" id="WP_003373741.1">
    <property type="nucleotide sequence ID" value="NZ_JACBBA010000001.1"/>
</dbReference>
<reference evidence="2 3" key="1">
    <citation type="submission" date="2019-04" db="EMBL/GenBank/DDBJ databases">
        <title>Genome sequencing of Clostridium botulinum Groups I-IV and Clostridium butyricum.</title>
        <authorList>
            <person name="Brunt J."/>
            <person name="Van Vliet A.H.M."/>
            <person name="Stringer S.C."/>
            <person name="Carter A.T."/>
            <person name="Peck M.W."/>
        </authorList>
    </citation>
    <scope>NUCLEOTIDE SEQUENCE [LARGE SCALE GENOMIC DNA]</scope>
    <source>
        <strain evidence="2 3">BL81</strain>
    </source>
</reference>
<accession>A0A6B4JJG6</accession>
<name>A0A6B4JJG6_CLOBO</name>
<sequence>MNEKIKTLSIVVGSLLVVVVLYICGNINASTPTLTKNEVIQENNKVITDKVDVEEATSNKESTEIKGESENKTTSYDDKKDDSKEVQNDKLIFKSNLGFSMTFPDSWKDKYTIVEESNSISVYFKSSDLNIDPKSGLFFLVIKQDESLDPSLFDTIDIENYINVNDEVYFIGGPTDISLSENASDFNTFISMNKDRKEIIESIVSSK</sequence>
<dbReference type="Proteomes" id="UP000486903">
    <property type="component" value="Unassembled WGS sequence"/>
</dbReference>
<comment type="caution">
    <text evidence="2">The sequence shown here is derived from an EMBL/GenBank/DDBJ whole genome shotgun (WGS) entry which is preliminary data.</text>
</comment>
<dbReference type="AlphaFoldDB" id="A0A6B4JJG6"/>
<feature type="region of interest" description="Disordered" evidence="1">
    <location>
        <begin position="57"/>
        <end position="82"/>
    </location>
</feature>
<organism evidence="2 3">
    <name type="scientific">Clostridium botulinum</name>
    <dbReference type="NCBI Taxonomy" id="1491"/>
    <lineage>
        <taxon>Bacteria</taxon>
        <taxon>Bacillati</taxon>
        <taxon>Bacillota</taxon>
        <taxon>Clostridia</taxon>
        <taxon>Eubacteriales</taxon>
        <taxon>Clostridiaceae</taxon>
        <taxon>Clostridium</taxon>
    </lineage>
</organism>
<evidence type="ECO:0000313" key="3">
    <source>
        <dbReference type="Proteomes" id="UP000486903"/>
    </source>
</evidence>
<gene>
    <name evidence="2" type="ORF">FDG31_16425</name>
</gene>